<dbReference type="SUPFAM" id="SSF56219">
    <property type="entry name" value="DNase I-like"/>
    <property type="match status" value="1"/>
</dbReference>
<accession>A0AAN7B1W5</accession>
<keyword evidence="3" id="KW-1185">Reference proteome</keyword>
<dbReference type="Gene3D" id="2.100.10.30">
    <property type="entry name" value="Jacalin-like lectin domain"/>
    <property type="match status" value="1"/>
</dbReference>
<dbReference type="Gene3D" id="3.60.10.10">
    <property type="entry name" value="Endonuclease/exonuclease/phosphatase"/>
    <property type="match status" value="1"/>
</dbReference>
<keyword evidence="2" id="KW-0255">Endonuclease</keyword>
<dbReference type="GO" id="GO:0046856">
    <property type="term" value="P:phosphatidylinositol dephosphorylation"/>
    <property type="evidence" value="ECO:0007669"/>
    <property type="project" value="InterPro"/>
</dbReference>
<dbReference type="GO" id="GO:0004519">
    <property type="term" value="F:endonuclease activity"/>
    <property type="evidence" value="ECO:0007669"/>
    <property type="project" value="UniProtKB-KW"/>
</dbReference>
<evidence type="ECO:0000259" key="1">
    <source>
        <dbReference type="SMART" id="SM00915"/>
    </source>
</evidence>
<protein>
    <submittedName>
        <fullName evidence="2">Endonuclease/Exonuclease/phosphatase</fullName>
    </submittedName>
</protein>
<keyword evidence="2" id="KW-0378">Hydrolase</keyword>
<dbReference type="SMART" id="SM00915">
    <property type="entry name" value="Jacalin"/>
    <property type="match status" value="1"/>
</dbReference>
<dbReference type="InterPro" id="IPR001229">
    <property type="entry name" value="Jacalin-like_lectin_dom"/>
</dbReference>
<dbReference type="InterPro" id="IPR000300">
    <property type="entry name" value="IPPc"/>
</dbReference>
<evidence type="ECO:0000313" key="3">
    <source>
        <dbReference type="Proteomes" id="UP001301769"/>
    </source>
</evidence>
<dbReference type="InterPro" id="IPR036404">
    <property type="entry name" value="Jacalin-like_lectin_dom_sf"/>
</dbReference>
<dbReference type="InterPro" id="IPR036691">
    <property type="entry name" value="Endo/exonu/phosph_ase_sf"/>
</dbReference>
<dbReference type="AlphaFoldDB" id="A0AAN7B1W5"/>
<organism evidence="2 3">
    <name type="scientific">Rhypophila decipiens</name>
    <dbReference type="NCBI Taxonomy" id="261697"/>
    <lineage>
        <taxon>Eukaryota</taxon>
        <taxon>Fungi</taxon>
        <taxon>Dikarya</taxon>
        <taxon>Ascomycota</taxon>
        <taxon>Pezizomycotina</taxon>
        <taxon>Sordariomycetes</taxon>
        <taxon>Sordariomycetidae</taxon>
        <taxon>Sordariales</taxon>
        <taxon>Naviculisporaceae</taxon>
        <taxon>Rhypophila</taxon>
    </lineage>
</organism>
<feature type="domain" description="Jacalin-type lectin" evidence="1">
    <location>
        <begin position="248"/>
        <end position="384"/>
    </location>
</feature>
<keyword evidence="2" id="KW-0540">Nuclease</keyword>
<dbReference type="Pfam" id="PF01419">
    <property type="entry name" value="Jacalin"/>
    <property type="match status" value="1"/>
</dbReference>
<reference evidence="2" key="1">
    <citation type="journal article" date="2023" name="Mol. Phylogenet. Evol.">
        <title>Genome-scale phylogeny and comparative genomics of the fungal order Sordariales.</title>
        <authorList>
            <person name="Hensen N."/>
            <person name="Bonometti L."/>
            <person name="Westerberg I."/>
            <person name="Brannstrom I.O."/>
            <person name="Guillou S."/>
            <person name="Cros-Aarteil S."/>
            <person name="Calhoun S."/>
            <person name="Haridas S."/>
            <person name="Kuo A."/>
            <person name="Mondo S."/>
            <person name="Pangilinan J."/>
            <person name="Riley R."/>
            <person name="LaButti K."/>
            <person name="Andreopoulos B."/>
            <person name="Lipzen A."/>
            <person name="Chen C."/>
            <person name="Yan M."/>
            <person name="Daum C."/>
            <person name="Ng V."/>
            <person name="Clum A."/>
            <person name="Steindorff A."/>
            <person name="Ohm R.A."/>
            <person name="Martin F."/>
            <person name="Silar P."/>
            <person name="Natvig D.O."/>
            <person name="Lalanne C."/>
            <person name="Gautier V."/>
            <person name="Ament-Velasquez S.L."/>
            <person name="Kruys A."/>
            <person name="Hutchinson M.I."/>
            <person name="Powell A.J."/>
            <person name="Barry K."/>
            <person name="Miller A.N."/>
            <person name="Grigoriev I.V."/>
            <person name="Debuchy R."/>
            <person name="Gladieux P."/>
            <person name="Hiltunen Thoren M."/>
            <person name="Johannesson H."/>
        </authorList>
    </citation>
    <scope>NUCLEOTIDE SEQUENCE</scope>
    <source>
        <strain evidence="2">PSN293</strain>
    </source>
</reference>
<dbReference type="Proteomes" id="UP001301769">
    <property type="component" value="Unassembled WGS sequence"/>
</dbReference>
<sequence>MQEDFNYHADIYSTNKHPHRTPTSGGVPFGSGLNTLSNFEYLDFRRIKWATCSDASSADCLTPKGFTFMRVALSPQTSLQDNSTAVYADFYNLHADAGTEPQDNDARQSNINQVLSYLNTWSTGNPVFIFGDFNSRYSRTVDTAIRNLLAAGFSDPWVELQRDGVVPTAESLCSNPSTTDYCETVDKVFYRSSPLLKLTATEYTYASKLFLQADGKSVLSDHNPVQANFTWSSASQLRQSPLWGGPHGTWFSDVPSLSSLVNQKIKTSSINLRGSARVDSVGLTLSTGQTFKHGANGGSLSTLTLGADEFWTQAKLCQAQRSGRTRIFYIRATTSSGRSIATGVEQQNAAVDCRTYDAPAGWQIVGVLGQDGDEVDQLGFVYAPR</sequence>
<comment type="caution">
    <text evidence="2">The sequence shown here is derived from an EMBL/GenBank/DDBJ whole genome shotgun (WGS) entry which is preliminary data.</text>
</comment>
<dbReference type="CDD" id="cd09615">
    <property type="entry name" value="Jacalin_EEP"/>
    <property type="match status" value="1"/>
</dbReference>
<gene>
    <name evidence="2" type="ORF">QBC37DRAFT_433829</name>
</gene>
<evidence type="ECO:0000313" key="2">
    <source>
        <dbReference type="EMBL" id="KAK4207219.1"/>
    </source>
</evidence>
<dbReference type="Pfam" id="PF22669">
    <property type="entry name" value="Exo_endo_phos2"/>
    <property type="match status" value="1"/>
</dbReference>
<reference evidence="2" key="2">
    <citation type="submission" date="2023-05" db="EMBL/GenBank/DDBJ databases">
        <authorList>
            <consortium name="Lawrence Berkeley National Laboratory"/>
            <person name="Steindorff A."/>
            <person name="Hensen N."/>
            <person name="Bonometti L."/>
            <person name="Westerberg I."/>
            <person name="Brannstrom I.O."/>
            <person name="Guillou S."/>
            <person name="Cros-Aarteil S."/>
            <person name="Calhoun S."/>
            <person name="Haridas S."/>
            <person name="Kuo A."/>
            <person name="Mondo S."/>
            <person name="Pangilinan J."/>
            <person name="Riley R."/>
            <person name="Labutti K."/>
            <person name="Andreopoulos B."/>
            <person name="Lipzen A."/>
            <person name="Chen C."/>
            <person name="Yanf M."/>
            <person name="Daum C."/>
            <person name="Ng V."/>
            <person name="Clum A."/>
            <person name="Ohm R."/>
            <person name="Martin F."/>
            <person name="Silar P."/>
            <person name="Natvig D."/>
            <person name="Lalanne C."/>
            <person name="Gautier V."/>
            <person name="Ament-Velasquez S.L."/>
            <person name="Kruys A."/>
            <person name="Hutchinson M.I."/>
            <person name="Powell A.J."/>
            <person name="Barry K."/>
            <person name="Miller A.N."/>
            <person name="Grigoriev I.V."/>
            <person name="Debuchy R."/>
            <person name="Gladieux P."/>
            <person name="Thoren M.H."/>
            <person name="Johannesson H."/>
        </authorList>
    </citation>
    <scope>NUCLEOTIDE SEQUENCE</scope>
    <source>
        <strain evidence="2">PSN293</strain>
    </source>
</reference>
<dbReference type="EMBL" id="MU858311">
    <property type="protein sequence ID" value="KAK4207219.1"/>
    <property type="molecule type" value="Genomic_DNA"/>
</dbReference>
<dbReference type="SUPFAM" id="SSF51101">
    <property type="entry name" value="Mannose-binding lectins"/>
    <property type="match status" value="1"/>
</dbReference>
<dbReference type="GO" id="GO:0016791">
    <property type="term" value="F:phosphatase activity"/>
    <property type="evidence" value="ECO:0007669"/>
    <property type="project" value="InterPro"/>
</dbReference>
<name>A0AAN7B1W5_9PEZI</name>
<proteinExistence type="predicted"/>